<evidence type="ECO:0000313" key="2">
    <source>
        <dbReference type="EMBL" id="OZC35050.1"/>
    </source>
</evidence>
<organism evidence="2 3">
    <name type="scientific">Marinobacter vinifirmus</name>
    <dbReference type="NCBI Taxonomy" id="355591"/>
    <lineage>
        <taxon>Bacteria</taxon>
        <taxon>Pseudomonadati</taxon>
        <taxon>Pseudomonadota</taxon>
        <taxon>Gammaproteobacteria</taxon>
        <taxon>Pseudomonadales</taxon>
        <taxon>Marinobacteraceae</taxon>
        <taxon>Marinobacter</taxon>
    </lineage>
</organism>
<name>A0A7Z1ILD5_9GAMM</name>
<reference evidence="2 3" key="1">
    <citation type="submission" date="2017-06" db="EMBL/GenBank/DDBJ databases">
        <title>Draft genome sequence of the halophilic bacterium Marinobacter vinifirmus FB1.</title>
        <authorList>
            <person name="Stepanov V.G."/>
            <person name="Roberts D.J."/>
            <person name="Fox G.E."/>
        </authorList>
    </citation>
    <scope>NUCLEOTIDE SEQUENCE [LARGE SCALE GENOMIC DNA]</scope>
    <source>
        <strain evidence="2 3">FB1</strain>
    </source>
</reference>
<dbReference type="InterPro" id="IPR009731">
    <property type="entry name" value="P-like"/>
</dbReference>
<dbReference type="Proteomes" id="UP000216984">
    <property type="component" value="Unassembled WGS sequence"/>
</dbReference>
<dbReference type="GO" id="GO:0006270">
    <property type="term" value="P:DNA replication initiation"/>
    <property type="evidence" value="ECO:0007669"/>
    <property type="project" value="InterPro"/>
</dbReference>
<evidence type="ECO:0000256" key="1">
    <source>
        <dbReference type="SAM" id="MobiDB-lite"/>
    </source>
</evidence>
<dbReference type="Pfam" id="PF06992">
    <property type="entry name" value="Phage_lambda_P"/>
    <property type="match status" value="1"/>
</dbReference>
<evidence type="ECO:0000313" key="3">
    <source>
        <dbReference type="Proteomes" id="UP000216984"/>
    </source>
</evidence>
<comment type="caution">
    <text evidence="2">The sequence shown here is derived from an EMBL/GenBank/DDBJ whole genome shotgun (WGS) entry which is preliminary data.</text>
</comment>
<proteinExistence type="predicted"/>
<protein>
    <submittedName>
        <fullName evidence="2">Replication protein P</fullName>
    </submittedName>
</protein>
<dbReference type="EMBL" id="NEFY01000016">
    <property type="protein sequence ID" value="OZC35050.1"/>
    <property type="molecule type" value="Genomic_DNA"/>
</dbReference>
<dbReference type="AlphaFoldDB" id="A0A7Z1ILD5"/>
<accession>A0A7Z1ILD5</accession>
<gene>
    <name evidence="2" type="ORF">B9Q17_07490</name>
</gene>
<keyword evidence="3" id="KW-1185">Reference proteome</keyword>
<sequence length="222" mass="24893">MVMQHISDVVSQAVGANRPPRTPNQPDPEQFRAAAGVINRLFADLQALFPAWRQSYPGQADLAAAKRSWTRALVESGVTTEEQLQWGLRRARRSNSPFWPSVGQFIQWCQPDPESLGLPSPEDAYREACAMAHPAADHSRWSHPAVRVAAREISSHDLCTLPATETRRLFIRAYEIAVRRVADGEDLSAEIPRGLPEQPAPRPADPETARRHLNRMRQLLRA</sequence>
<feature type="region of interest" description="Disordered" evidence="1">
    <location>
        <begin position="189"/>
        <end position="210"/>
    </location>
</feature>